<dbReference type="Gene3D" id="3.30.460.10">
    <property type="entry name" value="Beta Polymerase, domain 2"/>
    <property type="match status" value="1"/>
</dbReference>
<feature type="domain" description="Poly(A) RNA polymerase mitochondrial-like central palm" evidence="2">
    <location>
        <begin position="112"/>
        <end position="170"/>
    </location>
</feature>
<protein>
    <recommendedName>
        <fullName evidence="2">Poly(A) RNA polymerase mitochondrial-like central palm domain-containing protein</fullName>
    </recommendedName>
</protein>
<name>A0ABN9RXZ9_9DINO</name>
<dbReference type="Gene3D" id="1.10.1410.10">
    <property type="match status" value="1"/>
</dbReference>
<feature type="compositionally biased region" description="Low complexity" evidence="1">
    <location>
        <begin position="7"/>
        <end position="21"/>
    </location>
</feature>
<gene>
    <name evidence="3" type="ORF">PCOR1329_LOCUS24723</name>
</gene>
<accession>A0ABN9RXZ9</accession>
<proteinExistence type="predicted"/>
<dbReference type="InterPro" id="IPR054708">
    <property type="entry name" value="MTPAP-like_central"/>
</dbReference>
<feature type="compositionally biased region" description="Low complexity" evidence="1">
    <location>
        <begin position="44"/>
        <end position="55"/>
    </location>
</feature>
<dbReference type="Pfam" id="PF22600">
    <property type="entry name" value="MTPAP-like_central"/>
    <property type="match status" value="1"/>
</dbReference>
<dbReference type="Proteomes" id="UP001189429">
    <property type="component" value="Unassembled WGS sequence"/>
</dbReference>
<comment type="caution">
    <text evidence="3">The sequence shown here is derived from an EMBL/GenBank/DDBJ whole genome shotgun (WGS) entry which is preliminary data.</text>
</comment>
<feature type="region of interest" description="Disordered" evidence="1">
    <location>
        <begin position="1"/>
        <end position="26"/>
    </location>
</feature>
<reference evidence="3" key="1">
    <citation type="submission" date="2023-10" db="EMBL/GenBank/DDBJ databases">
        <authorList>
            <person name="Chen Y."/>
            <person name="Shah S."/>
            <person name="Dougan E. K."/>
            <person name="Thang M."/>
            <person name="Chan C."/>
        </authorList>
    </citation>
    <scope>NUCLEOTIDE SEQUENCE [LARGE SCALE GENOMIC DNA]</scope>
</reference>
<evidence type="ECO:0000259" key="2">
    <source>
        <dbReference type="Pfam" id="PF22600"/>
    </source>
</evidence>
<sequence>MLPPSALPALAPAARAAARPAGTRMASRTLPRAVALSAGIRRCSGSGSRSSSSSSSGGGEPAWTVPLVAGAADGSLALRGGAGEASRLEKAWRLNHRAQEGALGASALAALQAELRGVEARAQPTEAERAGRDALVQRLEAAASSAFDGCSAVLFGSALSGLWTPRSDLDGLA</sequence>
<evidence type="ECO:0000256" key="1">
    <source>
        <dbReference type="SAM" id="MobiDB-lite"/>
    </source>
</evidence>
<evidence type="ECO:0000313" key="4">
    <source>
        <dbReference type="Proteomes" id="UP001189429"/>
    </source>
</evidence>
<dbReference type="SUPFAM" id="SSF81301">
    <property type="entry name" value="Nucleotidyltransferase"/>
    <property type="match status" value="1"/>
</dbReference>
<organism evidence="3 4">
    <name type="scientific">Prorocentrum cordatum</name>
    <dbReference type="NCBI Taxonomy" id="2364126"/>
    <lineage>
        <taxon>Eukaryota</taxon>
        <taxon>Sar</taxon>
        <taxon>Alveolata</taxon>
        <taxon>Dinophyceae</taxon>
        <taxon>Prorocentrales</taxon>
        <taxon>Prorocentraceae</taxon>
        <taxon>Prorocentrum</taxon>
    </lineage>
</organism>
<keyword evidence="4" id="KW-1185">Reference proteome</keyword>
<evidence type="ECO:0000313" key="3">
    <source>
        <dbReference type="EMBL" id="CAK0824276.1"/>
    </source>
</evidence>
<feature type="region of interest" description="Disordered" evidence="1">
    <location>
        <begin position="41"/>
        <end position="61"/>
    </location>
</feature>
<dbReference type="InterPro" id="IPR043519">
    <property type="entry name" value="NT_sf"/>
</dbReference>
<feature type="non-terminal residue" evidence="3">
    <location>
        <position position="173"/>
    </location>
</feature>
<dbReference type="EMBL" id="CAUYUJ010008554">
    <property type="protein sequence ID" value="CAK0824276.1"/>
    <property type="molecule type" value="Genomic_DNA"/>
</dbReference>